<accession>A0A1H6FLS1</accession>
<sequence>MTETGHLDAVLAALPEALRAQLDAASEATVAGATGADTGPRPPLLRVAPVTGRSGRDARRARAAEAVYEGHLLHAGLSRCFRRDLDPDLALLAGDVFYAIALRELAAADDLEAIDRLADAIAAAARSRSSGDAEASIAQDFAAAVERLFAP</sequence>
<proteinExistence type="predicted"/>
<reference evidence="2" key="1">
    <citation type="submission" date="2016-10" db="EMBL/GenBank/DDBJ databases">
        <authorList>
            <person name="Varghese N."/>
            <person name="Submissions S."/>
        </authorList>
    </citation>
    <scope>NUCLEOTIDE SEQUENCE [LARGE SCALE GENOMIC DNA]</scope>
    <source>
        <strain evidence="2">ATCC 35263</strain>
    </source>
</reference>
<name>A0A1H6FLS1_THEAL</name>
<keyword evidence="2" id="KW-1185">Reference proteome</keyword>
<evidence type="ECO:0000313" key="2">
    <source>
        <dbReference type="Proteomes" id="UP000222056"/>
    </source>
</evidence>
<protein>
    <submittedName>
        <fullName evidence="1">Uncharacterized protein</fullName>
    </submittedName>
</protein>
<dbReference type="RefSeq" id="WP_093116216.1">
    <property type="nucleotide sequence ID" value="NZ_FNWJ01000001.1"/>
</dbReference>
<dbReference type="Proteomes" id="UP000222056">
    <property type="component" value="Unassembled WGS sequence"/>
</dbReference>
<organism evidence="1 2">
    <name type="scientific">Thermoleophilum album</name>
    <dbReference type="NCBI Taxonomy" id="29539"/>
    <lineage>
        <taxon>Bacteria</taxon>
        <taxon>Bacillati</taxon>
        <taxon>Actinomycetota</taxon>
        <taxon>Thermoleophilia</taxon>
        <taxon>Thermoleophilales</taxon>
        <taxon>Thermoleophilaceae</taxon>
        <taxon>Thermoleophilum</taxon>
    </lineage>
</organism>
<dbReference type="EMBL" id="FNWJ01000001">
    <property type="protein sequence ID" value="SEH11160.1"/>
    <property type="molecule type" value="Genomic_DNA"/>
</dbReference>
<dbReference type="STRING" id="29539.SAMN02745716_0677"/>
<evidence type="ECO:0000313" key="1">
    <source>
        <dbReference type="EMBL" id="SEH11160.1"/>
    </source>
</evidence>
<dbReference type="AlphaFoldDB" id="A0A1H6FLS1"/>
<gene>
    <name evidence="1" type="ORF">SAMN02745716_0677</name>
</gene>